<proteinExistence type="predicted"/>
<name>A0ABR4LL64_9EURO</name>
<comment type="caution">
    <text evidence="1">The sequence shown here is derived from an EMBL/GenBank/DDBJ whole genome shotgun (WGS) entry which is preliminary data.</text>
</comment>
<sequence>MAEDSLYQLLWNGLSTLTGALFGSEEERKDPAIFALSPPLLREIFDLLSPIDQICLFLSCVKFYREFEFAVNYDEFSFPRLLHTNTQPSANPENVPRNQLLVRLEDSRWAFCSACVNLHRRKEFTPRSALKISPFKRRCMPNAGIVDLCPCASVTYRDCLHIAKYLRETSRGNPVRKPRARLRQVFGLLDLEGQRFWVHRCFALGDANTKVDLSYGLILGDRPSLGIADGPLTLSMLARYTIHCNPLAPVADKPVFCCPHQDLLDHIRSGEQWRYLPCGVRIFGPRSESDSPSESVTMLVVRPLGNGGWPAGIGWH</sequence>
<dbReference type="RefSeq" id="XP_070884272.1">
    <property type="nucleotide sequence ID" value="XM_071033356.1"/>
</dbReference>
<dbReference type="GeneID" id="98148428"/>
<reference evidence="1 2" key="1">
    <citation type="submission" date="2024-07" db="EMBL/GenBank/DDBJ databases">
        <title>Section-level genome sequencing and comparative genomics of Aspergillus sections Usti and Cavernicolus.</title>
        <authorList>
            <consortium name="Lawrence Berkeley National Laboratory"/>
            <person name="Nybo J.L."/>
            <person name="Vesth T.C."/>
            <person name="Theobald S."/>
            <person name="Frisvad J.C."/>
            <person name="Larsen T.O."/>
            <person name="Kjaerboelling I."/>
            <person name="Rothschild-Mancinelli K."/>
            <person name="Lyhne E.K."/>
            <person name="Kogle M.E."/>
            <person name="Barry K."/>
            <person name="Clum A."/>
            <person name="Na H."/>
            <person name="Ledsgaard L."/>
            <person name="Lin J."/>
            <person name="Lipzen A."/>
            <person name="Kuo A."/>
            <person name="Riley R."/>
            <person name="Mondo S."/>
            <person name="Labutti K."/>
            <person name="Haridas S."/>
            <person name="Pangalinan J."/>
            <person name="Salamov A.A."/>
            <person name="Simmons B.A."/>
            <person name="Magnuson J.K."/>
            <person name="Chen J."/>
            <person name="Drula E."/>
            <person name="Henrissat B."/>
            <person name="Wiebenga A."/>
            <person name="Lubbers R.J."/>
            <person name="Gomes A.C."/>
            <person name="Macurrencykelacurrency M.R."/>
            <person name="Stajich J."/>
            <person name="Grigoriev I.V."/>
            <person name="Mortensen U.H."/>
            <person name="De Vries R.P."/>
            <person name="Baker S.E."/>
            <person name="Andersen M.R."/>
        </authorList>
    </citation>
    <scope>NUCLEOTIDE SEQUENCE [LARGE SCALE GENOMIC DNA]</scope>
    <source>
        <strain evidence="1 2">CBS 449.75</strain>
    </source>
</reference>
<evidence type="ECO:0000313" key="1">
    <source>
        <dbReference type="EMBL" id="KAL2865293.1"/>
    </source>
</evidence>
<protein>
    <recommendedName>
        <fullName evidence="3">F-box domain-containing protein</fullName>
    </recommendedName>
</protein>
<dbReference type="Proteomes" id="UP001610432">
    <property type="component" value="Unassembled WGS sequence"/>
</dbReference>
<keyword evidence="2" id="KW-1185">Reference proteome</keyword>
<organism evidence="1 2">
    <name type="scientific">Aspergillus lucknowensis</name>
    <dbReference type="NCBI Taxonomy" id="176173"/>
    <lineage>
        <taxon>Eukaryota</taxon>
        <taxon>Fungi</taxon>
        <taxon>Dikarya</taxon>
        <taxon>Ascomycota</taxon>
        <taxon>Pezizomycotina</taxon>
        <taxon>Eurotiomycetes</taxon>
        <taxon>Eurotiomycetidae</taxon>
        <taxon>Eurotiales</taxon>
        <taxon>Aspergillaceae</taxon>
        <taxon>Aspergillus</taxon>
        <taxon>Aspergillus subgen. Nidulantes</taxon>
    </lineage>
</organism>
<evidence type="ECO:0008006" key="3">
    <source>
        <dbReference type="Google" id="ProtNLM"/>
    </source>
</evidence>
<gene>
    <name evidence="1" type="ORF">BJX67DRAFT_383032</name>
</gene>
<dbReference type="EMBL" id="JBFXLQ010000033">
    <property type="protein sequence ID" value="KAL2865293.1"/>
    <property type="molecule type" value="Genomic_DNA"/>
</dbReference>
<evidence type="ECO:0000313" key="2">
    <source>
        <dbReference type="Proteomes" id="UP001610432"/>
    </source>
</evidence>
<accession>A0ABR4LL64</accession>